<accession>X0Y546</accession>
<reference evidence="2" key="1">
    <citation type="journal article" date="2014" name="Front. Microbiol.">
        <title>High frequency of phylogenetically diverse reductive dehalogenase-homologous genes in deep subseafloor sedimentary metagenomes.</title>
        <authorList>
            <person name="Kawai M."/>
            <person name="Futagami T."/>
            <person name="Toyoda A."/>
            <person name="Takaki Y."/>
            <person name="Nishi S."/>
            <person name="Hori S."/>
            <person name="Arai W."/>
            <person name="Tsubouchi T."/>
            <person name="Morono Y."/>
            <person name="Uchiyama I."/>
            <person name="Ito T."/>
            <person name="Fujiyama A."/>
            <person name="Inagaki F."/>
            <person name="Takami H."/>
        </authorList>
    </citation>
    <scope>NUCLEOTIDE SEQUENCE</scope>
    <source>
        <strain evidence="2">Expedition CK06-06</strain>
    </source>
</reference>
<evidence type="ECO:0000313" key="2">
    <source>
        <dbReference type="EMBL" id="GAG51054.1"/>
    </source>
</evidence>
<dbReference type="GO" id="GO:0044780">
    <property type="term" value="P:bacterial-type flagellum assembly"/>
    <property type="evidence" value="ECO:0007669"/>
    <property type="project" value="TreeGrafter"/>
</dbReference>
<evidence type="ECO:0008006" key="3">
    <source>
        <dbReference type="Google" id="ProtNLM"/>
    </source>
</evidence>
<name>X0Y546_9ZZZZ</name>
<comment type="caution">
    <text evidence="2">The sequence shown here is derived from an EMBL/GenBank/DDBJ whole genome shotgun (WGS) entry which is preliminary data.</text>
</comment>
<dbReference type="PRINTS" id="PR00949">
    <property type="entry name" value="TYPE3IMAPROT"/>
</dbReference>
<dbReference type="PANTHER" id="PTHR30161">
    <property type="entry name" value="FLAGELLAR EXPORT PROTEIN, MEMBRANE FLHA SUBUNIT-RELATED"/>
    <property type="match status" value="1"/>
</dbReference>
<dbReference type="InterPro" id="IPR025505">
    <property type="entry name" value="FHIPEP_CS"/>
</dbReference>
<evidence type="ECO:0000256" key="1">
    <source>
        <dbReference type="SAM" id="Phobius"/>
    </source>
</evidence>
<feature type="transmembrane region" description="Helical" evidence="1">
    <location>
        <begin position="75"/>
        <end position="95"/>
    </location>
</feature>
<keyword evidence="1" id="KW-1133">Transmembrane helix</keyword>
<feature type="transmembrane region" description="Helical" evidence="1">
    <location>
        <begin position="155"/>
        <end position="171"/>
    </location>
</feature>
<dbReference type="Pfam" id="PF00771">
    <property type="entry name" value="FHIPEP"/>
    <property type="match status" value="1"/>
</dbReference>
<dbReference type="PROSITE" id="PS00994">
    <property type="entry name" value="FHIPEP"/>
    <property type="match status" value="1"/>
</dbReference>
<feature type="non-terminal residue" evidence="2">
    <location>
        <position position="237"/>
    </location>
</feature>
<dbReference type="AlphaFoldDB" id="X0Y546"/>
<sequence>LINFIVITKGATRIAEVAARFTLDAMPGKQMSIDADLNAGLITDAEARRRRREIGLESNFYGAMDGAGKFVRGDAIAGILITMINILGGLIVGVLQQGMSVADAARVYTLLTVGDGLVTQIPALIVSTAAGMLISRSTASSDLGKEIGRQLFAKPKVIATASVILLIFGLIPGMPKVSFLAIALIFGVIAHRTFKSSKKIEKAKEEPPPEAAEESIEALLPLDTLELEMGYSLIPLV</sequence>
<feature type="transmembrane region" description="Helical" evidence="1">
    <location>
        <begin position="107"/>
        <end position="134"/>
    </location>
</feature>
<keyword evidence="1" id="KW-0472">Membrane</keyword>
<dbReference type="GO" id="GO:0005886">
    <property type="term" value="C:plasma membrane"/>
    <property type="evidence" value="ECO:0007669"/>
    <property type="project" value="TreeGrafter"/>
</dbReference>
<organism evidence="2">
    <name type="scientific">marine sediment metagenome</name>
    <dbReference type="NCBI Taxonomy" id="412755"/>
    <lineage>
        <taxon>unclassified sequences</taxon>
        <taxon>metagenomes</taxon>
        <taxon>ecological metagenomes</taxon>
    </lineage>
</organism>
<keyword evidence="1" id="KW-0812">Transmembrane</keyword>
<dbReference type="GO" id="GO:0009306">
    <property type="term" value="P:protein secretion"/>
    <property type="evidence" value="ECO:0007669"/>
    <property type="project" value="InterPro"/>
</dbReference>
<dbReference type="EMBL" id="BARS01050739">
    <property type="protein sequence ID" value="GAG51054.1"/>
    <property type="molecule type" value="Genomic_DNA"/>
</dbReference>
<protein>
    <recommendedName>
        <fullName evidence="3">EscV/YscV/HrcV family type III secretion system export apparatus protein</fullName>
    </recommendedName>
</protein>
<dbReference type="InterPro" id="IPR001712">
    <property type="entry name" value="T3SS_FHIPEP"/>
</dbReference>
<gene>
    <name evidence="2" type="ORF">S01H1_75693</name>
</gene>
<dbReference type="PANTHER" id="PTHR30161:SF1">
    <property type="entry name" value="FLAGELLAR BIOSYNTHESIS PROTEIN FLHA-RELATED"/>
    <property type="match status" value="1"/>
</dbReference>
<feature type="non-terminal residue" evidence="2">
    <location>
        <position position="1"/>
    </location>
</feature>
<proteinExistence type="predicted"/>